<feature type="transmembrane region" description="Helical" evidence="11">
    <location>
        <begin position="101"/>
        <end position="121"/>
    </location>
</feature>
<evidence type="ECO:0000256" key="5">
    <source>
        <dbReference type="ARBA" id="ARBA00022519"/>
    </source>
</evidence>
<sequence length="331" mass="33554">MNVKTDRSGAGRSPPRFGIGEFGWIWIALLGLVAVCALVAPSALKPGSIQSMLPLFSVLLLLAAGQTLIVQQRGIDMSVGALATLSGLFVAVFTGATGSGLGGVVCALALCGAFGAVNGLLTTRLNISPIVATLATGTLMAGIARLMSGGSAMPIPPGLQDIARARLAGVPGIGILAIVIVLAAWFVIRRTTHGRRFVATGANPATARASGTRVELIQVGTYAVAGVFYGVGGFLLAGYIGYATPTAGTSYLLPSIAVVVIGGTPFTGGRGSLVATIGAAAFMTLLDQMVLSMGARMSEQLLTQAAAIVVATSIRRFSLSSIRGRIGRGKR</sequence>
<feature type="transmembrane region" description="Helical" evidence="11">
    <location>
        <begin position="52"/>
        <end position="70"/>
    </location>
</feature>
<evidence type="ECO:0000256" key="7">
    <source>
        <dbReference type="ARBA" id="ARBA00022989"/>
    </source>
</evidence>
<evidence type="ECO:0000256" key="11">
    <source>
        <dbReference type="SAM" id="Phobius"/>
    </source>
</evidence>
<comment type="function">
    <text evidence="9">Part of the ABC transporter complex LsrABCD involved in autoinducer 2 (AI-2) import. Probably responsible for the translocation of the substrate across the membrane.</text>
</comment>
<keyword evidence="6 11" id="KW-0812">Transmembrane</keyword>
<dbReference type="CDD" id="cd06579">
    <property type="entry name" value="TM_PBP1_transp_AraH_like"/>
    <property type="match status" value="1"/>
</dbReference>
<evidence type="ECO:0000256" key="2">
    <source>
        <dbReference type="ARBA" id="ARBA00011262"/>
    </source>
</evidence>
<dbReference type="InterPro" id="IPR001851">
    <property type="entry name" value="ABC_transp_permease"/>
</dbReference>
<reference evidence="12 13" key="1">
    <citation type="submission" date="2023-09" db="EMBL/GenBank/DDBJ databases">
        <title>Xinfangfangia sedmenti sp. nov., isolated the sedment.</title>
        <authorList>
            <person name="Xu L."/>
        </authorList>
    </citation>
    <scope>NUCLEOTIDE SEQUENCE [LARGE SCALE GENOMIC DNA]</scope>
    <source>
        <strain evidence="12 13">LG-4</strain>
    </source>
</reference>
<evidence type="ECO:0000256" key="1">
    <source>
        <dbReference type="ARBA" id="ARBA00004651"/>
    </source>
</evidence>
<protein>
    <recommendedName>
        <fullName evidence="10">Autoinducer 2 import system permease protein LsrD</fullName>
    </recommendedName>
</protein>
<keyword evidence="7 11" id="KW-1133">Transmembrane helix</keyword>
<feature type="transmembrane region" description="Helical" evidence="11">
    <location>
        <begin position="21"/>
        <end position="40"/>
    </location>
</feature>
<keyword evidence="5" id="KW-0997">Cell inner membrane</keyword>
<keyword evidence="8 11" id="KW-0472">Membrane</keyword>
<dbReference type="EMBL" id="JAVKPH010000021">
    <property type="protein sequence ID" value="MDR5654076.1"/>
    <property type="molecule type" value="Genomic_DNA"/>
</dbReference>
<feature type="transmembrane region" description="Helical" evidence="11">
    <location>
        <begin position="167"/>
        <end position="188"/>
    </location>
</feature>
<feature type="transmembrane region" description="Helical" evidence="11">
    <location>
        <begin position="219"/>
        <end position="242"/>
    </location>
</feature>
<evidence type="ECO:0000256" key="10">
    <source>
        <dbReference type="ARBA" id="ARBA00039381"/>
    </source>
</evidence>
<feature type="transmembrane region" description="Helical" evidence="11">
    <location>
        <begin position="248"/>
        <end position="266"/>
    </location>
</feature>
<evidence type="ECO:0000256" key="4">
    <source>
        <dbReference type="ARBA" id="ARBA00022475"/>
    </source>
</evidence>
<evidence type="ECO:0000313" key="12">
    <source>
        <dbReference type="EMBL" id="MDR5654076.1"/>
    </source>
</evidence>
<keyword evidence="3" id="KW-0813">Transport</keyword>
<organism evidence="12 13">
    <name type="scientific">Ruixingdingia sedimenti</name>
    <dbReference type="NCBI Taxonomy" id="3073604"/>
    <lineage>
        <taxon>Bacteria</taxon>
        <taxon>Pseudomonadati</taxon>
        <taxon>Pseudomonadota</taxon>
        <taxon>Alphaproteobacteria</taxon>
        <taxon>Rhodobacterales</taxon>
        <taxon>Paracoccaceae</taxon>
        <taxon>Ruixingdingia</taxon>
    </lineage>
</organism>
<evidence type="ECO:0000256" key="9">
    <source>
        <dbReference type="ARBA" id="ARBA00025439"/>
    </source>
</evidence>
<comment type="caution">
    <text evidence="12">The sequence shown here is derived from an EMBL/GenBank/DDBJ whole genome shotgun (WGS) entry which is preliminary data.</text>
</comment>
<keyword evidence="13" id="KW-1185">Reference proteome</keyword>
<comment type="subcellular location">
    <subcellularLocation>
        <location evidence="1">Cell membrane</location>
        <topology evidence="1">Multi-pass membrane protein</topology>
    </subcellularLocation>
</comment>
<evidence type="ECO:0000313" key="13">
    <source>
        <dbReference type="Proteomes" id="UP001247754"/>
    </source>
</evidence>
<evidence type="ECO:0000256" key="6">
    <source>
        <dbReference type="ARBA" id="ARBA00022692"/>
    </source>
</evidence>
<dbReference type="RefSeq" id="WP_310458250.1">
    <property type="nucleotide sequence ID" value="NZ_JAVKPH010000021.1"/>
</dbReference>
<proteinExistence type="predicted"/>
<comment type="subunit">
    <text evidence="2">The complex is composed of two ATP-binding proteins (LsrA), two transmembrane proteins (LsrC and LsrD) and a solute-binding protein (LsrB).</text>
</comment>
<accession>A0ABU1FB11</accession>
<dbReference type="PANTHER" id="PTHR32196:SF71">
    <property type="entry name" value="AUTOINDUCER 2 IMPORT SYSTEM PERMEASE PROTEIN LSRD"/>
    <property type="match status" value="1"/>
</dbReference>
<keyword evidence="4" id="KW-1003">Cell membrane</keyword>
<dbReference type="Proteomes" id="UP001247754">
    <property type="component" value="Unassembled WGS sequence"/>
</dbReference>
<dbReference type="PANTHER" id="PTHR32196">
    <property type="entry name" value="ABC TRANSPORTER PERMEASE PROTEIN YPHD-RELATED-RELATED"/>
    <property type="match status" value="1"/>
</dbReference>
<evidence type="ECO:0000256" key="8">
    <source>
        <dbReference type="ARBA" id="ARBA00023136"/>
    </source>
</evidence>
<evidence type="ECO:0000256" key="3">
    <source>
        <dbReference type="ARBA" id="ARBA00022448"/>
    </source>
</evidence>
<gene>
    <name evidence="12" type="ORF">RGD00_15790</name>
</gene>
<dbReference type="Pfam" id="PF02653">
    <property type="entry name" value="BPD_transp_2"/>
    <property type="match status" value="1"/>
</dbReference>
<feature type="transmembrane region" description="Helical" evidence="11">
    <location>
        <begin position="77"/>
        <end position="95"/>
    </location>
</feature>
<feature type="transmembrane region" description="Helical" evidence="11">
    <location>
        <begin position="128"/>
        <end position="147"/>
    </location>
</feature>
<name>A0ABU1FB11_9RHOB</name>